<keyword evidence="2" id="KW-1185">Reference proteome</keyword>
<dbReference type="InterPro" id="IPR006728">
    <property type="entry name" value="YezG-like"/>
</dbReference>
<reference evidence="1 2" key="1">
    <citation type="submission" date="2023-07" db="EMBL/GenBank/DDBJ databases">
        <title>Genomic Encyclopedia of Type Strains, Phase IV (KMG-IV): sequencing the most valuable type-strain genomes for metagenomic binning, comparative biology and taxonomic classification.</title>
        <authorList>
            <person name="Goeker M."/>
        </authorList>
    </citation>
    <scope>NUCLEOTIDE SEQUENCE [LARGE SCALE GENOMIC DNA]</scope>
    <source>
        <strain evidence="1 2">DSM 19154</strain>
    </source>
</reference>
<dbReference type="InterPro" id="IPR036170">
    <property type="entry name" value="YezG-like_sf"/>
</dbReference>
<dbReference type="NCBIfam" id="TIGR01741">
    <property type="entry name" value="staph_tand_hypo"/>
    <property type="match status" value="1"/>
</dbReference>
<accession>A0ABT9YIE2</accession>
<protein>
    <submittedName>
        <fullName evidence="1">Uncharacterized protein (TIGR01741 family)</fullName>
    </submittedName>
</protein>
<name>A0ABT9YIE2_9BACI</name>
<gene>
    <name evidence="1" type="ORF">J2S05_001781</name>
</gene>
<dbReference type="SUPFAM" id="SSF160424">
    <property type="entry name" value="BH3703-like"/>
    <property type="match status" value="1"/>
</dbReference>
<dbReference type="Pfam" id="PF04634">
    <property type="entry name" value="YezG-like"/>
    <property type="match status" value="1"/>
</dbReference>
<sequence>METSNMEKTYQEIANVLVEIIPEDWSKIYLYAEYGEGYKKVFFYYYPTANEKPIYSLDIPHDFKVDVENHNIMRRKLYDLFEVLWMEFKEHDQEQWTLLTFILDNTGEMKIDYSYEDIADLSPTDKQDEWEAKYLTKGS</sequence>
<proteinExistence type="predicted"/>
<evidence type="ECO:0000313" key="2">
    <source>
        <dbReference type="Proteomes" id="UP001225034"/>
    </source>
</evidence>
<dbReference type="EMBL" id="JAUSUA010000002">
    <property type="protein sequence ID" value="MDQ0206982.1"/>
    <property type="molecule type" value="Genomic_DNA"/>
</dbReference>
<evidence type="ECO:0000313" key="1">
    <source>
        <dbReference type="EMBL" id="MDQ0206982.1"/>
    </source>
</evidence>
<dbReference type="RefSeq" id="WP_306981907.1">
    <property type="nucleotide sequence ID" value="NZ_JAUSUA010000002.1"/>
</dbReference>
<comment type="caution">
    <text evidence="1">The sequence shown here is derived from an EMBL/GenBank/DDBJ whole genome shotgun (WGS) entry which is preliminary data.</text>
</comment>
<dbReference type="Gene3D" id="3.30.500.20">
    <property type="entry name" value="BH3703-like domains"/>
    <property type="match status" value="1"/>
</dbReference>
<organism evidence="1 2">
    <name type="scientific">Alkalicoccobacillus murimartini</name>
    <dbReference type="NCBI Taxonomy" id="171685"/>
    <lineage>
        <taxon>Bacteria</taxon>
        <taxon>Bacillati</taxon>
        <taxon>Bacillota</taxon>
        <taxon>Bacilli</taxon>
        <taxon>Bacillales</taxon>
        <taxon>Bacillaceae</taxon>
        <taxon>Alkalicoccobacillus</taxon>
    </lineage>
</organism>
<dbReference type="Proteomes" id="UP001225034">
    <property type="component" value="Unassembled WGS sequence"/>
</dbReference>